<keyword evidence="3" id="KW-1185">Reference proteome</keyword>
<evidence type="ECO:0000256" key="1">
    <source>
        <dbReference type="SAM" id="MobiDB-lite"/>
    </source>
</evidence>
<feature type="compositionally biased region" description="Polar residues" evidence="1">
    <location>
        <begin position="246"/>
        <end position="262"/>
    </location>
</feature>
<feature type="region of interest" description="Disordered" evidence="1">
    <location>
        <begin position="66"/>
        <end position="99"/>
    </location>
</feature>
<dbReference type="AlphaFoldDB" id="A0A448YUB6"/>
<gene>
    <name evidence="2" type="ORF">PSNMU_V1.4_AUG-EV-PASAV3_0001630</name>
</gene>
<dbReference type="Proteomes" id="UP000291116">
    <property type="component" value="Unassembled WGS sequence"/>
</dbReference>
<evidence type="ECO:0008006" key="4">
    <source>
        <dbReference type="Google" id="ProtNLM"/>
    </source>
</evidence>
<protein>
    <recommendedName>
        <fullName evidence="4">HTH psq-type domain-containing protein</fullName>
    </recommendedName>
</protein>
<proteinExistence type="predicted"/>
<reference evidence="2 3" key="1">
    <citation type="submission" date="2019-01" db="EMBL/GenBank/DDBJ databases">
        <authorList>
            <person name="Ferrante I. M."/>
        </authorList>
    </citation>
    <scope>NUCLEOTIDE SEQUENCE [LARGE SCALE GENOMIC DNA]</scope>
    <source>
        <strain evidence="2 3">B856</strain>
    </source>
</reference>
<dbReference type="SUPFAM" id="SSF48295">
    <property type="entry name" value="TrpR-like"/>
    <property type="match status" value="1"/>
</dbReference>
<dbReference type="OrthoDB" id="48585at2759"/>
<sequence length="595" mass="62050">MDDPHGQDLLEVDGLSHAGDDAEPTPLSDLHAHDLNLSVGGNGPVAGGVGVGVAVGVGVEVPVGVSATGADPYGGESTADRDDLLHAHDGLPLAPDPAHERRNRDLLERLHRQYHGHHPYGGHGRSRSDSFGVEEGGGGGNDDDGNDGNDDDSDGIAEATVLALRQEAAENAGGIAGHHPAELGDPIVDQLRHDPHGALALDRGPPPPPVDDPPAGPRLPMHGAAVFVPALQPQKQSLCRSVDGDGSNSRSGNHAPQTRQSPGETGGGGLKRRRTGSPCTRGDATATGGTPKPVRRRRRYNNDFKAEVLGHLGETRGTVSGAARRYGLPENTVREWTRSGVAGAIDRARAATTEGGGLKANVRKDPMRKLKEELVGFFEYNKGLPEEHRQRVSTKLVAAKGLEVRNNLLRIHETNPLFLDEKELKALEAFRGSDSWAKKFAKRQNLRMTGARVRGLSEEDVAGYHRSLKQISVRVGQAGPGFEEAAALIQRAAEKLLCASIVHSAKASGAGPRGGQGSTAGRSQRQQLRPPVRGGASACPGPPGLSPPDGAGTGVLGVALDPTGPVPGQGQNHCVSPTTTPPPPMAETPTMLSGA</sequence>
<feature type="region of interest" description="Disordered" evidence="1">
    <location>
        <begin position="115"/>
        <end position="154"/>
    </location>
</feature>
<name>A0A448YUB6_9STRA</name>
<organism evidence="2 3">
    <name type="scientific">Pseudo-nitzschia multistriata</name>
    <dbReference type="NCBI Taxonomy" id="183589"/>
    <lineage>
        <taxon>Eukaryota</taxon>
        <taxon>Sar</taxon>
        <taxon>Stramenopiles</taxon>
        <taxon>Ochrophyta</taxon>
        <taxon>Bacillariophyta</taxon>
        <taxon>Bacillariophyceae</taxon>
        <taxon>Bacillariophycidae</taxon>
        <taxon>Bacillariales</taxon>
        <taxon>Bacillariaceae</taxon>
        <taxon>Pseudo-nitzschia</taxon>
    </lineage>
</organism>
<accession>A0A448YUB6</accession>
<dbReference type="Gene3D" id="1.10.10.10">
    <property type="entry name" value="Winged helix-like DNA-binding domain superfamily/Winged helix DNA-binding domain"/>
    <property type="match status" value="1"/>
</dbReference>
<feature type="compositionally biased region" description="Pro residues" evidence="1">
    <location>
        <begin position="204"/>
        <end position="217"/>
    </location>
</feature>
<dbReference type="InterPro" id="IPR010921">
    <property type="entry name" value="Trp_repressor/repl_initiator"/>
</dbReference>
<dbReference type="GO" id="GO:0043565">
    <property type="term" value="F:sequence-specific DNA binding"/>
    <property type="evidence" value="ECO:0007669"/>
    <property type="project" value="InterPro"/>
</dbReference>
<dbReference type="EMBL" id="CAACVS010000001">
    <property type="protein sequence ID" value="VEU33361.1"/>
    <property type="molecule type" value="Genomic_DNA"/>
</dbReference>
<evidence type="ECO:0000313" key="3">
    <source>
        <dbReference type="Proteomes" id="UP000291116"/>
    </source>
</evidence>
<feature type="region of interest" description="Disordered" evidence="1">
    <location>
        <begin position="506"/>
        <end position="595"/>
    </location>
</feature>
<feature type="region of interest" description="Disordered" evidence="1">
    <location>
        <begin position="196"/>
        <end position="221"/>
    </location>
</feature>
<feature type="compositionally biased region" description="Acidic residues" evidence="1">
    <location>
        <begin position="141"/>
        <end position="154"/>
    </location>
</feature>
<feature type="compositionally biased region" description="Basic and acidic residues" evidence="1">
    <location>
        <begin position="78"/>
        <end position="89"/>
    </location>
</feature>
<evidence type="ECO:0000313" key="2">
    <source>
        <dbReference type="EMBL" id="VEU33361.1"/>
    </source>
</evidence>
<dbReference type="InterPro" id="IPR036388">
    <property type="entry name" value="WH-like_DNA-bd_sf"/>
</dbReference>
<feature type="region of interest" description="Disordered" evidence="1">
    <location>
        <begin position="237"/>
        <end position="299"/>
    </location>
</feature>
<feature type="region of interest" description="Disordered" evidence="1">
    <location>
        <begin position="1"/>
        <end position="33"/>
    </location>
</feature>